<proteinExistence type="predicted"/>
<dbReference type="AlphaFoldDB" id="A0A7D9EAE6"/>
<protein>
    <submittedName>
        <fullName evidence="1">Uncharacterized protein</fullName>
    </submittedName>
</protein>
<name>A0A7D9EAE6_PARCT</name>
<organism evidence="1 2">
    <name type="scientific">Paramuricea clavata</name>
    <name type="common">Red gorgonian</name>
    <name type="synonym">Violescent sea-whip</name>
    <dbReference type="NCBI Taxonomy" id="317549"/>
    <lineage>
        <taxon>Eukaryota</taxon>
        <taxon>Metazoa</taxon>
        <taxon>Cnidaria</taxon>
        <taxon>Anthozoa</taxon>
        <taxon>Octocorallia</taxon>
        <taxon>Malacalcyonacea</taxon>
        <taxon>Plexauridae</taxon>
        <taxon>Paramuricea</taxon>
    </lineage>
</organism>
<sequence length="227" mass="25862">MIKARLRGKTNSVRESVQVLSAIVSTFINVMFYVSRYNYGKSKDAKADELNDIIVELLSQKQHGTYSVIDRSQPYIREFLLRDANQPSIVAYLDQTLKDLERFCVSQMKCSVSLAIDTTFNISKFYFTQTAYKNVSIVSKATGKHPWFPGPLLVHRNKTPEKFQYFWQAVKREIPALKNLGVFGTDEKAAVYNGILSECDGETVHLLGLEHVNNNNNNKTLFNEGLH</sequence>
<accession>A0A7D9EAE6</accession>
<dbReference type="Proteomes" id="UP001152795">
    <property type="component" value="Unassembled WGS sequence"/>
</dbReference>
<comment type="caution">
    <text evidence="1">The sequence shown here is derived from an EMBL/GenBank/DDBJ whole genome shotgun (WGS) entry which is preliminary data.</text>
</comment>
<evidence type="ECO:0000313" key="1">
    <source>
        <dbReference type="EMBL" id="CAB4005501.1"/>
    </source>
</evidence>
<reference evidence="1" key="1">
    <citation type="submission" date="2020-04" db="EMBL/GenBank/DDBJ databases">
        <authorList>
            <person name="Alioto T."/>
            <person name="Alioto T."/>
            <person name="Gomez Garrido J."/>
        </authorList>
    </citation>
    <scope>NUCLEOTIDE SEQUENCE</scope>
    <source>
        <strain evidence="1">A484AB</strain>
    </source>
</reference>
<evidence type="ECO:0000313" key="2">
    <source>
        <dbReference type="Proteomes" id="UP001152795"/>
    </source>
</evidence>
<keyword evidence="2" id="KW-1185">Reference proteome</keyword>
<dbReference type="EMBL" id="CACRXK020005220">
    <property type="protein sequence ID" value="CAB4005501.1"/>
    <property type="molecule type" value="Genomic_DNA"/>
</dbReference>
<dbReference type="OrthoDB" id="10451166at2759"/>
<gene>
    <name evidence="1" type="ORF">PACLA_8A063290</name>
</gene>